<name>A0A031LNQ7_9CREN</name>
<keyword evidence="4" id="KW-0067">ATP-binding</keyword>
<dbReference type="CDD" id="cd16400">
    <property type="entry name" value="ParB_Srx_like_nuclease"/>
    <property type="match status" value="1"/>
</dbReference>
<dbReference type="OrthoDB" id="89900at2157"/>
<sequence length="192" mass="21720">MSITVEWLNPRDLIPHEDVILSNVETVIRCIKRGKSISPVIADSASRVILDGHHRTFASIKLGLTKVPVILLDYSSPSIHVDRWLRKIGDLGIAELLLPKSLGNICVRIGSKKLCANSPYSLYWKLQQFESHLKSIGINVIKNSESGIIPPQLQKNYIVNIALRGLRFPPKTTRHTYNFIIPRERVSINAYY</sequence>
<dbReference type="SUPFAM" id="SSF110849">
    <property type="entry name" value="ParB/Sulfiredoxin"/>
    <property type="match status" value="1"/>
</dbReference>
<dbReference type="RefSeq" id="WP_048100236.1">
    <property type="nucleotide sequence ID" value="NZ_JFZT01000048.1"/>
</dbReference>
<keyword evidence="7" id="KW-1185">Reference proteome</keyword>
<reference evidence="6 7" key="1">
    <citation type="submission" date="2014-03" db="EMBL/GenBank/DDBJ databases">
        <title>Draft genome sequence of the novel thermoacidophilic archaea Acidianus copahuensis ALE1 strain, isolated from Copahue volcanic area in Neuquen Argentina.</title>
        <authorList>
            <person name="Urbieta M.S."/>
            <person name="Rascovan N."/>
            <person name="Castro C."/>
            <person name="Revale S."/>
            <person name="Giaveno M.A."/>
            <person name="Vazquez M.P."/>
            <person name="Donati E.R."/>
        </authorList>
    </citation>
    <scope>NUCLEOTIDE SEQUENCE [LARGE SCALE GENOMIC DNA]</scope>
    <source>
        <strain evidence="6 7">ALE1</strain>
    </source>
</reference>
<evidence type="ECO:0000259" key="5">
    <source>
        <dbReference type="SMART" id="SM00470"/>
    </source>
</evidence>
<dbReference type="InterPro" id="IPR003115">
    <property type="entry name" value="ParB_N"/>
</dbReference>
<keyword evidence="3" id="KW-0418">Kinase</keyword>
<evidence type="ECO:0000256" key="4">
    <source>
        <dbReference type="ARBA" id="ARBA00022840"/>
    </source>
</evidence>
<evidence type="ECO:0000256" key="2">
    <source>
        <dbReference type="ARBA" id="ARBA00022741"/>
    </source>
</evidence>
<gene>
    <name evidence="6" type="ORF">CM19_10235</name>
</gene>
<accession>A0A031LNQ7</accession>
<dbReference type="SMART" id="SM00470">
    <property type="entry name" value="ParB"/>
    <property type="match status" value="1"/>
</dbReference>
<evidence type="ECO:0000256" key="3">
    <source>
        <dbReference type="ARBA" id="ARBA00022777"/>
    </source>
</evidence>
<dbReference type="InterPro" id="IPR036086">
    <property type="entry name" value="ParB/Sulfiredoxin_sf"/>
</dbReference>
<protein>
    <submittedName>
        <fullName evidence="6">Chromosome partitioning protein ParB</fullName>
    </submittedName>
</protein>
<dbReference type="Proteomes" id="UP000024332">
    <property type="component" value="Unassembled WGS sequence"/>
</dbReference>
<keyword evidence="2" id="KW-0547">Nucleotide-binding</keyword>
<dbReference type="Gene3D" id="3.90.1530.10">
    <property type="entry name" value="Conserved hypothetical protein from pyrococcus furiosus pfu- 392566-001, ParB domain"/>
    <property type="match status" value="1"/>
</dbReference>
<comment type="caution">
    <text evidence="6">The sequence shown here is derived from an EMBL/GenBank/DDBJ whole genome shotgun (WGS) entry which is preliminary data.</text>
</comment>
<dbReference type="EMBL" id="JFZT01000048">
    <property type="protein sequence ID" value="EZQ03194.1"/>
    <property type="molecule type" value="Genomic_DNA"/>
</dbReference>
<evidence type="ECO:0000256" key="1">
    <source>
        <dbReference type="ARBA" id="ARBA00022679"/>
    </source>
</evidence>
<proteinExistence type="predicted"/>
<feature type="domain" description="ParB-like N-terminal" evidence="5">
    <location>
        <begin position="6"/>
        <end position="91"/>
    </location>
</feature>
<dbReference type="STRING" id="1160895.CM19_10235"/>
<evidence type="ECO:0000313" key="7">
    <source>
        <dbReference type="Proteomes" id="UP000024332"/>
    </source>
</evidence>
<evidence type="ECO:0000313" key="6">
    <source>
        <dbReference type="EMBL" id="EZQ03194.1"/>
    </source>
</evidence>
<organism evidence="6 7">
    <name type="scientific">Candidatus Acidianus copahuensis</name>
    <dbReference type="NCBI Taxonomy" id="1160895"/>
    <lineage>
        <taxon>Archaea</taxon>
        <taxon>Thermoproteota</taxon>
        <taxon>Thermoprotei</taxon>
        <taxon>Sulfolobales</taxon>
        <taxon>Sulfolobaceae</taxon>
        <taxon>Acidianus</taxon>
    </lineage>
</organism>
<dbReference type="GO" id="GO:0005524">
    <property type="term" value="F:ATP binding"/>
    <property type="evidence" value="ECO:0007669"/>
    <property type="project" value="UniProtKB-KW"/>
</dbReference>
<dbReference type="Gene3D" id="3.30.1760.10">
    <property type="entry name" value="Conserved hypothetical protein from pyrococcus furiosus pfu- 392566-001, domain 2"/>
    <property type="match status" value="1"/>
</dbReference>
<keyword evidence="1" id="KW-0808">Transferase</keyword>
<dbReference type="GO" id="GO:0016301">
    <property type="term" value="F:kinase activity"/>
    <property type="evidence" value="ECO:0007669"/>
    <property type="project" value="UniProtKB-KW"/>
</dbReference>
<dbReference type="AlphaFoldDB" id="A0A031LNQ7"/>
<dbReference type="InterPro" id="IPR023098">
    <property type="entry name" value="SerK/SbnI_C"/>
</dbReference>